<reference evidence="2 3" key="1">
    <citation type="journal article" date="2019" name="Int. J. Syst. Evol. Microbiol.">
        <title>The Global Catalogue of Microorganisms (GCM) 10K type strain sequencing project: providing services to taxonomists for standard genome sequencing and annotation.</title>
        <authorList>
            <consortium name="The Broad Institute Genomics Platform"/>
            <consortium name="The Broad Institute Genome Sequencing Center for Infectious Disease"/>
            <person name="Wu L."/>
            <person name="Ma J."/>
        </authorList>
    </citation>
    <scope>NUCLEOTIDE SEQUENCE [LARGE SCALE GENOMIC DNA]</scope>
    <source>
        <strain evidence="2 3">JCM 15933</strain>
    </source>
</reference>
<dbReference type="InterPro" id="IPR002575">
    <property type="entry name" value="Aminoglycoside_PTrfase"/>
</dbReference>
<evidence type="ECO:0000259" key="1">
    <source>
        <dbReference type="Pfam" id="PF01636"/>
    </source>
</evidence>
<name>A0ABN2ASL9_9ACTN</name>
<dbReference type="Pfam" id="PF01636">
    <property type="entry name" value="APH"/>
    <property type="match status" value="1"/>
</dbReference>
<gene>
    <name evidence="2" type="ORF">GCM10009827_048700</name>
</gene>
<protein>
    <recommendedName>
        <fullName evidence="1">Aminoglycoside phosphotransferase domain-containing protein</fullName>
    </recommendedName>
</protein>
<dbReference type="RefSeq" id="WP_344504360.1">
    <property type="nucleotide sequence ID" value="NZ_BAAAQD010000009.1"/>
</dbReference>
<evidence type="ECO:0000313" key="3">
    <source>
        <dbReference type="Proteomes" id="UP001501470"/>
    </source>
</evidence>
<sequence length="159" mass="16679">MRTGVTVDGEVAMDWVDPGAAHLGLRPWLREAVAGAVHALHAQGPLTEGLLHADPAPEAFVGGGLIDWGVALRGPLMYDVASAVMYLGDAAGAFLDAYGRAGIVPAGELRDALPVLLRFRHAVQADYFARRIAGDDLTGIADPAENEKGLEDARRALCA</sequence>
<evidence type="ECO:0000313" key="2">
    <source>
        <dbReference type="EMBL" id="GAA1526164.1"/>
    </source>
</evidence>
<organism evidence="2 3">
    <name type="scientific">Dactylosporangium maewongense</name>
    <dbReference type="NCBI Taxonomy" id="634393"/>
    <lineage>
        <taxon>Bacteria</taxon>
        <taxon>Bacillati</taxon>
        <taxon>Actinomycetota</taxon>
        <taxon>Actinomycetes</taxon>
        <taxon>Micromonosporales</taxon>
        <taxon>Micromonosporaceae</taxon>
        <taxon>Dactylosporangium</taxon>
    </lineage>
</organism>
<accession>A0ABN2ASL9</accession>
<dbReference type="Proteomes" id="UP001501470">
    <property type="component" value="Unassembled WGS sequence"/>
</dbReference>
<feature type="domain" description="Aminoglycoside phosphotransferase" evidence="1">
    <location>
        <begin position="21"/>
        <end position="103"/>
    </location>
</feature>
<comment type="caution">
    <text evidence="2">The sequence shown here is derived from an EMBL/GenBank/DDBJ whole genome shotgun (WGS) entry which is preliminary data.</text>
</comment>
<keyword evidence="3" id="KW-1185">Reference proteome</keyword>
<dbReference type="SUPFAM" id="SSF56112">
    <property type="entry name" value="Protein kinase-like (PK-like)"/>
    <property type="match status" value="1"/>
</dbReference>
<dbReference type="InterPro" id="IPR011009">
    <property type="entry name" value="Kinase-like_dom_sf"/>
</dbReference>
<dbReference type="EMBL" id="BAAAQD010000009">
    <property type="protein sequence ID" value="GAA1526164.1"/>
    <property type="molecule type" value="Genomic_DNA"/>
</dbReference>
<proteinExistence type="predicted"/>